<name>A0AAW2ZD85_9EUKA</name>
<keyword evidence="4" id="KW-0813">Transport</keyword>
<dbReference type="EMBL" id="JAOPGA020001330">
    <property type="protein sequence ID" value="KAL0487318.1"/>
    <property type="molecule type" value="Genomic_DNA"/>
</dbReference>
<dbReference type="GO" id="GO:0015031">
    <property type="term" value="P:protein transport"/>
    <property type="evidence" value="ECO:0007669"/>
    <property type="project" value="UniProtKB-KW"/>
</dbReference>
<evidence type="ECO:0000256" key="1">
    <source>
        <dbReference type="ARBA" id="ARBA00010588"/>
    </source>
</evidence>
<evidence type="ECO:0000256" key="5">
    <source>
        <dbReference type="ARBA" id="ARBA00022729"/>
    </source>
</evidence>
<evidence type="ECO:0000256" key="9">
    <source>
        <dbReference type="SAM" id="MobiDB-lite"/>
    </source>
</evidence>
<dbReference type="Proteomes" id="UP001431209">
    <property type="component" value="Unassembled WGS sequence"/>
</dbReference>
<keyword evidence="8" id="KW-0811">Translocation</keyword>
<dbReference type="PANTHER" id="PTHR19316">
    <property type="entry name" value="PROTEIN FOLDING REGULATOR"/>
    <property type="match status" value="1"/>
</dbReference>
<evidence type="ECO:0000256" key="8">
    <source>
        <dbReference type="ARBA" id="ARBA00023010"/>
    </source>
</evidence>
<feature type="region of interest" description="Disordered" evidence="9">
    <location>
        <begin position="1"/>
        <end position="28"/>
    </location>
</feature>
<gene>
    <name evidence="10" type="ORF">AKO1_012199</name>
</gene>
<keyword evidence="11" id="KW-1185">Reference proteome</keyword>
<evidence type="ECO:0000256" key="6">
    <source>
        <dbReference type="ARBA" id="ARBA00022824"/>
    </source>
</evidence>
<evidence type="ECO:0000256" key="2">
    <source>
        <dbReference type="ARBA" id="ARBA00011799"/>
    </source>
</evidence>
<comment type="subunit">
    <text evidence="2">Interacts with KAR2.</text>
</comment>
<feature type="compositionally biased region" description="Polar residues" evidence="9">
    <location>
        <begin position="1"/>
        <end position="26"/>
    </location>
</feature>
<dbReference type="PANTHER" id="PTHR19316:SF18">
    <property type="entry name" value="HSP70-BINDING PROTEIN 1"/>
    <property type="match status" value="1"/>
</dbReference>
<evidence type="ECO:0000313" key="11">
    <source>
        <dbReference type="Proteomes" id="UP001431209"/>
    </source>
</evidence>
<dbReference type="Pfam" id="PF16782">
    <property type="entry name" value="SIL1"/>
    <property type="match status" value="1"/>
</dbReference>
<proteinExistence type="inferred from homology"/>
<comment type="similarity">
    <text evidence="1">Belongs to the SIL1 family.</text>
</comment>
<keyword evidence="7" id="KW-0653">Protein transport</keyword>
<evidence type="ECO:0000256" key="7">
    <source>
        <dbReference type="ARBA" id="ARBA00022927"/>
    </source>
</evidence>
<protein>
    <recommendedName>
        <fullName evidence="3">Nucleotide exchange factor SIL1</fullName>
    </recommendedName>
</protein>
<reference evidence="10 11" key="1">
    <citation type="submission" date="2024-03" db="EMBL/GenBank/DDBJ databases">
        <title>The Acrasis kona genome and developmental transcriptomes reveal deep origins of eukaryotic multicellular pathways.</title>
        <authorList>
            <person name="Sheikh S."/>
            <person name="Fu C.-J."/>
            <person name="Brown M.W."/>
            <person name="Baldauf S.L."/>
        </authorList>
    </citation>
    <scope>NUCLEOTIDE SEQUENCE [LARGE SCALE GENOMIC DNA]</scope>
    <source>
        <strain evidence="10 11">ATCC MYA-3509</strain>
    </source>
</reference>
<evidence type="ECO:0000313" key="10">
    <source>
        <dbReference type="EMBL" id="KAL0487318.1"/>
    </source>
</evidence>
<dbReference type="Gene3D" id="1.25.10.10">
    <property type="entry name" value="Leucine-rich Repeat Variant"/>
    <property type="match status" value="1"/>
</dbReference>
<organism evidence="10 11">
    <name type="scientific">Acrasis kona</name>
    <dbReference type="NCBI Taxonomy" id="1008807"/>
    <lineage>
        <taxon>Eukaryota</taxon>
        <taxon>Discoba</taxon>
        <taxon>Heterolobosea</taxon>
        <taxon>Tetramitia</taxon>
        <taxon>Eutetramitia</taxon>
        <taxon>Acrasidae</taxon>
        <taxon>Acrasis</taxon>
    </lineage>
</organism>
<keyword evidence="6" id="KW-0256">Endoplasmic reticulum</keyword>
<evidence type="ECO:0000256" key="3">
    <source>
        <dbReference type="ARBA" id="ARBA00015352"/>
    </source>
</evidence>
<comment type="caution">
    <text evidence="10">The sequence shown here is derived from an EMBL/GenBank/DDBJ whole genome shotgun (WGS) entry which is preliminary data.</text>
</comment>
<sequence length="375" mass="42664">MLNSNSKGLVQVEQEQNQNTRPQQMNPPRFNTIDDLLHWGIENSDPEVLRQLAQTQRSDIDVEESKAKIKWLNEQMAQFNMDHDLTRRAGIIIEKLNNDLSFDETLDLWIELSDLVEDIDVAVDFTKLGGLDLVGRKLQANGDMSSWSLEDLEVTEAVANVLGVCSQNNPEVQGKVAQHQSDFIVKILENINQLSELQKNADASAKELFNMRQRLLKKYLFALSCLLSANINAIQSFVQKPNAVKQIVSLLSLGTKDVRVKILFLLNGCLSVEIENNKNDLIRQLEENKFTETLFNVLKESIELNQYELVEKSLNMIQELTCHDVEPYKTIKKHIVDDGLMKKAGIEDLKQKILTGTEDRGYLDCLKDVLAEIKL</sequence>
<dbReference type="GO" id="GO:0000774">
    <property type="term" value="F:adenyl-nucleotide exchange factor activity"/>
    <property type="evidence" value="ECO:0007669"/>
    <property type="project" value="InterPro"/>
</dbReference>
<dbReference type="AlphaFoldDB" id="A0AAW2ZD85"/>
<dbReference type="InterPro" id="IPR011989">
    <property type="entry name" value="ARM-like"/>
</dbReference>
<dbReference type="SUPFAM" id="SSF48371">
    <property type="entry name" value="ARM repeat"/>
    <property type="match status" value="1"/>
</dbReference>
<evidence type="ECO:0000256" key="4">
    <source>
        <dbReference type="ARBA" id="ARBA00022448"/>
    </source>
</evidence>
<dbReference type="InterPro" id="IPR016024">
    <property type="entry name" value="ARM-type_fold"/>
</dbReference>
<dbReference type="InterPro" id="IPR050693">
    <property type="entry name" value="Hsp70_NEF-Inhibitors"/>
</dbReference>
<dbReference type="InterPro" id="IPR031884">
    <property type="entry name" value="Sil1_fungi"/>
</dbReference>
<accession>A0AAW2ZD85</accession>
<dbReference type="GO" id="GO:0005783">
    <property type="term" value="C:endoplasmic reticulum"/>
    <property type="evidence" value="ECO:0007669"/>
    <property type="project" value="InterPro"/>
</dbReference>
<keyword evidence="5" id="KW-0732">Signal</keyword>